<dbReference type="InterPro" id="IPR001138">
    <property type="entry name" value="Zn2Cys6_DnaBD"/>
</dbReference>
<feature type="compositionally biased region" description="Low complexity" evidence="1">
    <location>
        <begin position="718"/>
        <end position="731"/>
    </location>
</feature>
<dbReference type="CDD" id="cd00067">
    <property type="entry name" value="GAL4"/>
    <property type="match status" value="1"/>
</dbReference>
<evidence type="ECO:0000313" key="3">
    <source>
        <dbReference type="EMBL" id="CAG8562209.1"/>
    </source>
</evidence>
<dbReference type="InterPro" id="IPR001214">
    <property type="entry name" value="SET_dom"/>
</dbReference>
<reference evidence="3" key="1">
    <citation type="submission" date="2021-06" db="EMBL/GenBank/DDBJ databases">
        <authorList>
            <person name="Kallberg Y."/>
            <person name="Tangrot J."/>
            <person name="Rosling A."/>
        </authorList>
    </citation>
    <scope>NUCLEOTIDE SEQUENCE</scope>
    <source>
        <strain evidence="3">FL130A</strain>
    </source>
</reference>
<accession>A0A9N9BFM1</accession>
<dbReference type="GO" id="GO:0008270">
    <property type="term" value="F:zinc ion binding"/>
    <property type="evidence" value="ECO:0007669"/>
    <property type="project" value="InterPro"/>
</dbReference>
<dbReference type="PROSITE" id="PS50280">
    <property type="entry name" value="SET"/>
    <property type="match status" value="1"/>
</dbReference>
<name>A0A9N9BFM1_9GLOM</name>
<feature type="compositionally biased region" description="Polar residues" evidence="1">
    <location>
        <begin position="732"/>
        <end position="743"/>
    </location>
</feature>
<feature type="domain" description="SET" evidence="2">
    <location>
        <begin position="536"/>
        <end position="661"/>
    </location>
</feature>
<dbReference type="Proteomes" id="UP000789508">
    <property type="component" value="Unassembled WGS sequence"/>
</dbReference>
<dbReference type="CDD" id="cd08161">
    <property type="entry name" value="SET"/>
    <property type="match status" value="1"/>
</dbReference>
<dbReference type="GO" id="GO:0000981">
    <property type="term" value="F:DNA-binding transcription factor activity, RNA polymerase II-specific"/>
    <property type="evidence" value="ECO:0007669"/>
    <property type="project" value="InterPro"/>
</dbReference>
<dbReference type="SUPFAM" id="SSF82199">
    <property type="entry name" value="SET domain"/>
    <property type="match status" value="1"/>
</dbReference>
<evidence type="ECO:0000256" key="1">
    <source>
        <dbReference type="SAM" id="MobiDB-lite"/>
    </source>
</evidence>
<dbReference type="Pfam" id="PF00856">
    <property type="entry name" value="SET"/>
    <property type="match status" value="1"/>
</dbReference>
<evidence type="ECO:0000259" key="2">
    <source>
        <dbReference type="PROSITE" id="PS50280"/>
    </source>
</evidence>
<keyword evidence="4" id="KW-1185">Reference proteome</keyword>
<dbReference type="EMBL" id="CAJVPS010002191">
    <property type="protein sequence ID" value="CAG8562209.1"/>
    <property type="molecule type" value="Genomic_DNA"/>
</dbReference>
<feature type="compositionally biased region" description="Basic and acidic residues" evidence="1">
    <location>
        <begin position="239"/>
        <end position="257"/>
    </location>
</feature>
<dbReference type="InterPro" id="IPR046341">
    <property type="entry name" value="SET_dom_sf"/>
</dbReference>
<feature type="region of interest" description="Disordered" evidence="1">
    <location>
        <begin position="668"/>
        <end position="757"/>
    </location>
</feature>
<feature type="region of interest" description="Disordered" evidence="1">
    <location>
        <begin position="239"/>
        <end position="264"/>
    </location>
</feature>
<organism evidence="3 4">
    <name type="scientific">Ambispora leptoticha</name>
    <dbReference type="NCBI Taxonomy" id="144679"/>
    <lineage>
        <taxon>Eukaryota</taxon>
        <taxon>Fungi</taxon>
        <taxon>Fungi incertae sedis</taxon>
        <taxon>Mucoromycota</taxon>
        <taxon>Glomeromycotina</taxon>
        <taxon>Glomeromycetes</taxon>
        <taxon>Archaeosporales</taxon>
        <taxon>Ambisporaceae</taxon>
        <taxon>Ambispora</taxon>
    </lineage>
</organism>
<dbReference type="OrthoDB" id="5560686at2759"/>
<dbReference type="Gene3D" id="2.170.270.10">
    <property type="entry name" value="SET domain"/>
    <property type="match status" value="1"/>
</dbReference>
<protein>
    <submittedName>
        <fullName evidence="3">6231_t:CDS:1</fullName>
    </submittedName>
</protein>
<proteinExistence type="predicted"/>
<comment type="caution">
    <text evidence="3">The sequence shown here is derived from an EMBL/GenBank/DDBJ whole genome shotgun (WGS) entry which is preliminary data.</text>
</comment>
<dbReference type="AlphaFoldDB" id="A0A9N9BFM1"/>
<sequence length="757" mass="85909">MTKSSGKKNKEPELSEVLKKWLEPRIRPKLAAGLSLEQAWEDLVKDIVIKALSPLPLKVFASAIQRLQELDEAARLALVEKLLTISPNPECAPPDRAERIRNTLLTVLSPQNGPEGSGTFIEVDEDFMNMVRTVLEHSHRDWASARDVLQRFLKDCTTKFNGDRNVFIVYPRLSNIVRDVFQDIHEQKSLNYFYACMQELAAAKGHKLMELVKINIAKEDNTHLDKFLRIVFPKGIPDDPVIKNPNKSDDSNDEPPKHKFSLRPRTRYRPPQQLLRPRWHNQQQMLLRTLLEEPSHMLPRTELIARALAKDAEMSAREGLPRCFTGQTPKNSASACLTTNAEKYFVLVKQTGTQNSWYKLSFIPGDLDDAIVAYNSWMKQLIEHDWPLCFGKTKKSKHGIDLIKSPRAVVLSVGASNEKHLRCRRCGPEIKACDMKLPSCTKCKSKGVLCVYPMRAGVHRDNSRLNNTYNTTIKSSPSKYKEMPPTTISLRTKSREMTDSYEKKVRNKISNDIEAASQEEILAGLDLTGVPTSLNDIVEVRPSTIPNAGRGLFATRNIPMSTPLGFYFGIPTMEHEFDLYKDNVGKASHYSMRYRHTILDATDEQGEPFTDPNGKIYCPFHFMNEDPFGNMVFLEGNEVNQVICWTKRDIQKGEELFVYYGGEVDRGHWGTKSNNGGGGGGSGDAEEEEKTEESDEQEFHDEDKNVVKSIPKRRKRTNNNNKSNGKNSNNTPHSYNSSSYVSTNDDEDEVIIKIEED</sequence>
<evidence type="ECO:0000313" key="4">
    <source>
        <dbReference type="Proteomes" id="UP000789508"/>
    </source>
</evidence>
<gene>
    <name evidence="3" type="ORF">ALEPTO_LOCUS6404</name>
</gene>
<feature type="compositionally biased region" description="Acidic residues" evidence="1">
    <location>
        <begin position="684"/>
        <end position="700"/>
    </location>
</feature>